<organism evidence="2 3">
    <name type="scientific">Uncinula necator</name>
    <name type="common">Grape powdery mildew</name>
    <dbReference type="NCBI Taxonomy" id="52586"/>
    <lineage>
        <taxon>Eukaryota</taxon>
        <taxon>Fungi</taxon>
        <taxon>Dikarya</taxon>
        <taxon>Ascomycota</taxon>
        <taxon>Pezizomycotina</taxon>
        <taxon>Leotiomycetes</taxon>
        <taxon>Erysiphales</taxon>
        <taxon>Erysiphaceae</taxon>
        <taxon>Erysiphe</taxon>
    </lineage>
</organism>
<dbReference type="OMA" id="YVCSAYY"/>
<dbReference type="AlphaFoldDB" id="A0A0B1P0N8"/>
<sequence length="476" mass="51343">MFFILAVRILAISMLTLPILCKVSVRSSAEYWHVKRWLNNPSKSHFDDRPENLSNRRRDLSEKVDLMREKHRVGVMKMTADEGQKFFQKYWIYEGDDYLDDSRDANLSKRDEYGNFSSVPMAPFIRPLLPSMFGSPQGSEERPDGVLERRNPAAVLAYLQKRDFQCPKGTADCSAIGHPNSCCPLSDVCFAIEDTGLGPVGCCRRGKKCGGTINNCNNSNTPCPSSLGGGCCLQNYVCGGVGCVINPTMVITTIITVTTMISSSSEIATITTTSIPPIPYTSGFQSCSTDSEANCTDKNTCTSVNNCNSPSIISTSALSIDPGDIPVRPTSLNSFPPSKSQDDQTCPLGFYACEAFYVGGCCRTGRNCDTTSCPPRTSTNLVGNSVTIQVPVGTDASLTRASGSCATGWASCALNEGGGCCPSGWKCGLTNCIDEKAMATTTISKESHSYATKKDIKIMNLVINLLLVVMGIMKIL</sequence>
<feature type="chain" id="PRO_5002080415" evidence="1">
    <location>
        <begin position="22"/>
        <end position="476"/>
    </location>
</feature>
<accession>A0A0B1P0N8</accession>
<keyword evidence="3" id="KW-1185">Reference proteome</keyword>
<evidence type="ECO:0000256" key="1">
    <source>
        <dbReference type="SAM" id="SignalP"/>
    </source>
</evidence>
<proteinExistence type="predicted"/>
<feature type="signal peptide" evidence="1">
    <location>
        <begin position="1"/>
        <end position="21"/>
    </location>
</feature>
<dbReference type="PANTHER" id="PTHR39599:SF1">
    <property type="entry name" value="GPI-ANCHORED PROTEIN (EUROFUNG)"/>
    <property type="match status" value="1"/>
</dbReference>
<protein>
    <submittedName>
        <fullName evidence="2">Putative gpi anchored protein</fullName>
    </submittedName>
</protein>
<comment type="caution">
    <text evidence="2">The sequence shown here is derived from an EMBL/GenBank/DDBJ whole genome shotgun (WGS) entry which is preliminary data.</text>
</comment>
<dbReference type="STRING" id="52586.A0A0B1P0N8"/>
<name>A0A0B1P0N8_UNCNE</name>
<keyword evidence="1" id="KW-0732">Signal</keyword>
<evidence type="ECO:0000313" key="3">
    <source>
        <dbReference type="Proteomes" id="UP000030854"/>
    </source>
</evidence>
<dbReference type="PANTHER" id="PTHR39599">
    <property type="entry name" value="GPI-ANCHORED PROTEIN (EUROFUNG)-RELATED-RELATED"/>
    <property type="match status" value="1"/>
</dbReference>
<dbReference type="Proteomes" id="UP000030854">
    <property type="component" value="Unassembled WGS sequence"/>
</dbReference>
<reference evidence="2 3" key="1">
    <citation type="journal article" date="2014" name="BMC Genomics">
        <title>Adaptive genomic structural variation in the grape powdery mildew pathogen, Erysiphe necator.</title>
        <authorList>
            <person name="Jones L."/>
            <person name="Riaz S."/>
            <person name="Morales-Cruz A."/>
            <person name="Amrine K.C."/>
            <person name="McGuire B."/>
            <person name="Gubler W.D."/>
            <person name="Walker M.A."/>
            <person name="Cantu D."/>
        </authorList>
    </citation>
    <scope>NUCLEOTIDE SEQUENCE [LARGE SCALE GENOMIC DNA]</scope>
    <source>
        <strain evidence="3">c</strain>
    </source>
</reference>
<evidence type="ECO:0000313" key="2">
    <source>
        <dbReference type="EMBL" id="KHJ30379.1"/>
    </source>
</evidence>
<dbReference type="EMBL" id="JNVN01004363">
    <property type="protein sequence ID" value="KHJ30379.1"/>
    <property type="molecule type" value="Genomic_DNA"/>
</dbReference>
<dbReference type="HOGENOM" id="CLU_044725_0_0_1"/>
<gene>
    <name evidence="2" type="ORF">EV44_g0349</name>
</gene>